<dbReference type="GO" id="GO:0005524">
    <property type="term" value="F:ATP binding"/>
    <property type="evidence" value="ECO:0007669"/>
    <property type="project" value="UniProtKB-KW"/>
</dbReference>
<dbReference type="SMART" id="SM00382">
    <property type="entry name" value="AAA"/>
    <property type="match status" value="1"/>
</dbReference>
<sequence length="208" mass="22925">MNVVVGPNGSGKTTLLKRLAGMRVKDGILNGALSEVRPLLGTTYLPSDLPDAPISVDKFMLAEDTWYPPSREEVEIAKNALSELGVLHLFHRRLDTLSSGERRLVMIAKAMTKGKTLLLDEPTSNLDPSNSFLVSKRVVDISTARTVVVATHDMSLLTLANWIVMIKEGKLMKQCQPWGVRAEDLEELYGVRFVEVEGGGRRFLIPAP</sequence>
<dbReference type="SUPFAM" id="SSF52540">
    <property type="entry name" value="P-loop containing nucleoside triphosphate hydrolases"/>
    <property type="match status" value="1"/>
</dbReference>
<dbReference type="PROSITE" id="PS00211">
    <property type="entry name" value="ABC_TRANSPORTER_1"/>
    <property type="match status" value="1"/>
</dbReference>
<dbReference type="EMBL" id="BMQS01000012">
    <property type="protein sequence ID" value="GGT97689.1"/>
    <property type="molecule type" value="Genomic_DNA"/>
</dbReference>
<dbReference type="InterPro" id="IPR027417">
    <property type="entry name" value="P-loop_NTPase"/>
</dbReference>
<dbReference type="InterPro" id="IPR017871">
    <property type="entry name" value="ABC_transporter-like_CS"/>
</dbReference>
<keyword evidence="2 4" id="KW-0067">ATP-binding</keyword>
<dbReference type="PANTHER" id="PTHR43850:SF2">
    <property type="entry name" value="ABC TRANSPORTER ATP-BINDING PROTEIN MA_4021-RELATED"/>
    <property type="match status" value="1"/>
</dbReference>
<dbReference type="EMBL" id="AP018553">
    <property type="protein sequence ID" value="BBD73690.1"/>
    <property type="molecule type" value="Genomic_DNA"/>
</dbReference>
<dbReference type="GO" id="GO:0016887">
    <property type="term" value="F:ATP hydrolysis activity"/>
    <property type="evidence" value="ECO:0007669"/>
    <property type="project" value="InterPro"/>
</dbReference>
<dbReference type="RefSeq" id="WP_158613807.1">
    <property type="nucleotide sequence ID" value="NZ_AP018553.1"/>
</dbReference>
<evidence type="ECO:0000313" key="4">
    <source>
        <dbReference type="EMBL" id="BBD73690.1"/>
    </source>
</evidence>
<evidence type="ECO:0000313" key="5">
    <source>
        <dbReference type="EMBL" id="GGT97689.1"/>
    </source>
</evidence>
<evidence type="ECO:0000256" key="1">
    <source>
        <dbReference type="ARBA" id="ARBA00022741"/>
    </source>
</evidence>
<evidence type="ECO:0000313" key="6">
    <source>
        <dbReference type="Proteomes" id="UP000276741"/>
    </source>
</evidence>
<dbReference type="Gene3D" id="3.40.50.300">
    <property type="entry name" value="P-loop containing nucleotide triphosphate hydrolases"/>
    <property type="match status" value="1"/>
</dbReference>
<keyword evidence="1" id="KW-0547">Nucleotide-binding</keyword>
<dbReference type="Proteomes" id="UP000616143">
    <property type="component" value="Unassembled WGS sequence"/>
</dbReference>
<evidence type="ECO:0000259" key="3">
    <source>
        <dbReference type="SMART" id="SM00382"/>
    </source>
</evidence>
<dbReference type="AlphaFoldDB" id="A0A348B688"/>
<proteinExistence type="predicted"/>
<dbReference type="Pfam" id="PF00005">
    <property type="entry name" value="ABC_tran"/>
    <property type="match status" value="1"/>
</dbReference>
<keyword evidence="6" id="KW-1185">Reference proteome</keyword>
<evidence type="ECO:0000256" key="2">
    <source>
        <dbReference type="ARBA" id="ARBA00022840"/>
    </source>
</evidence>
<protein>
    <submittedName>
        <fullName evidence="4">ABC transporter ATP-binding protein</fullName>
    </submittedName>
</protein>
<reference evidence="6" key="2">
    <citation type="submission" date="2018-04" db="EMBL/GenBank/DDBJ databases">
        <title>Complete genome sequence of Sulfodiicoccus acidiphilus strain HS-1.</title>
        <authorList>
            <person name="Sakai H.D."/>
            <person name="Kurosawa N."/>
        </authorList>
    </citation>
    <scope>NUCLEOTIDE SEQUENCE [LARGE SCALE GENOMIC DNA]</scope>
    <source>
        <strain evidence="6">HS-1</strain>
    </source>
</reference>
<dbReference type="PANTHER" id="PTHR43850">
    <property type="entry name" value="ABC TRANSPORTER ATP-BINDING PROTEIN MA_4021-RELATED"/>
    <property type="match status" value="1"/>
</dbReference>
<reference evidence="5" key="1">
    <citation type="journal article" date="2014" name="Int. J. Syst. Evol. Microbiol.">
        <title>Complete genome sequence of Corynebacterium casei LMG S-19264T (=DSM 44701T), isolated from a smear-ripened cheese.</title>
        <authorList>
            <consortium name="US DOE Joint Genome Institute (JGI-PGF)"/>
            <person name="Walter F."/>
            <person name="Albersmeier A."/>
            <person name="Kalinowski J."/>
            <person name="Ruckert C."/>
        </authorList>
    </citation>
    <scope>NUCLEOTIDE SEQUENCE</scope>
    <source>
        <strain evidence="5">JCM 31740</strain>
    </source>
</reference>
<dbReference type="KEGG" id="sacd:HS1genome_2079"/>
<dbReference type="Proteomes" id="UP000276741">
    <property type="component" value="Chromosome"/>
</dbReference>
<dbReference type="InterPro" id="IPR003439">
    <property type="entry name" value="ABC_transporter-like_ATP-bd"/>
</dbReference>
<dbReference type="InterPro" id="IPR003593">
    <property type="entry name" value="AAA+_ATPase"/>
</dbReference>
<name>A0A348B688_9CREN</name>
<accession>A0A348B688</accession>
<dbReference type="GeneID" id="38667539"/>
<organism evidence="4 6">
    <name type="scientific">Sulfodiicoccus acidiphilus</name>
    <dbReference type="NCBI Taxonomy" id="1670455"/>
    <lineage>
        <taxon>Archaea</taxon>
        <taxon>Thermoproteota</taxon>
        <taxon>Thermoprotei</taxon>
        <taxon>Sulfolobales</taxon>
        <taxon>Sulfolobaceae</taxon>
        <taxon>Sulfodiicoccus</taxon>
    </lineage>
</organism>
<feature type="domain" description="AAA+ ATPase" evidence="3">
    <location>
        <begin position="3"/>
        <end position="170"/>
    </location>
</feature>
<reference evidence="4" key="3">
    <citation type="journal article" date="2019" name="BMC Res. Notes">
        <title>Complete genome sequence of the Sulfodiicoccus acidiphilus strain HS-1T, the first crenarchaeon that lacks polB3, isolated from an acidic hot spring in Ohwaku-dani, Hakone, Japan.</title>
        <authorList>
            <person name="Sakai H.D."/>
            <person name="Kurosawa N."/>
        </authorList>
    </citation>
    <scope>NUCLEOTIDE SEQUENCE</scope>
    <source>
        <strain evidence="4">HS-1</strain>
    </source>
</reference>
<reference evidence="5" key="4">
    <citation type="submission" date="2020-09" db="EMBL/GenBank/DDBJ databases">
        <authorList>
            <person name="Sun Q."/>
            <person name="Ohkuma M."/>
        </authorList>
    </citation>
    <scope>NUCLEOTIDE SEQUENCE</scope>
    <source>
        <strain evidence="5">JCM 31740</strain>
    </source>
</reference>
<dbReference type="OrthoDB" id="24644at2157"/>
<gene>
    <name evidence="5" type="ORF">GCM10007116_13980</name>
    <name evidence="4" type="ORF">HS1genome_2079</name>
</gene>